<dbReference type="RefSeq" id="WP_206999352.1">
    <property type="nucleotide sequence ID" value="NZ_JAEKJR010000001.1"/>
</dbReference>
<organism evidence="3 4">
    <name type="scientific">Microbulbifer salipaludis</name>
    <dbReference type="NCBI Taxonomy" id="187980"/>
    <lineage>
        <taxon>Bacteria</taxon>
        <taxon>Pseudomonadati</taxon>
        <taxon>Pseudomonadota</taxon>
        <taxon>Gammaproteobacteria</taxon>
        <taxon>Cellvibrionales</taxon>
        <taxon>Microbulbiferaceae</taxon>
        <taxon>Microbulbifer</taxon>
    </lineage>
</organism>
<dbReference type="SUPFAM" id="SSF52200">
    <property type="entry name" value="Toll/Interleukin receptor TIR domain"/>
    <property type="match status" value="1"/>
</dbReference>
<protein>
    <submittedName>
        <fullName evidence="3">Toll/interleukin-1 receptor domain-containing protein</fullName>
    </submittedName>
</protein>
<evidence type="ECO:0000256" key="1">
    <source>
        <dbReference type="SAM" id="Phobius"/>
    </source>
</evidence>
<dbReference type="Gene3D" id="3.40.50.10140">
    <property type="entry name" value="Toll/interleukin-1 receptor homology (TIR) domain"/>
    <property type="match status" value="1"/>
</dbReference>
<dbReference type="Gene3D" id="1.25.40.10">
    <property type="entry name" value="Tetratricopeptide repeat domain"/>
    <property type="match status" value="1"/>
</dbReference>
<keyword evidence="4" id="KW-1185">Reference proteome</keyword>
<feature type="transmembrane region" description="Helical" evidence="1">
    <location>
        <begin position="202"/>
        <end position="222"/>
    </location>
</feature>
<evidence type="ECO:0000259" key="2">
    <source>
        <dbReference type="Pfam" id="PF13676"/>
    </source>
</evidence>
<accession>A0ABS3E3Z8</accession>
<proteinExistence type="predicted"/>
<dbReference type="InterPro" id="IPR000157">
    <property type="entry name" value="TIR_dom"/>
</dbReference>
<dbReference type="Pfam" id="PF13676">
    <property type="entry name" value="TIR_2"/>
    <property type="match status" value="1"/>
</dbReference>
<dbReference type="InterPro" id="IPR011990">
    <property type="entry name" value="TPR-like_helical_dom_sf"/>
</dbReference>
<sequence length="686" mass="77010">MSNNNNSQRYRAFISYSHTNEQAAKWLQRALESYRLPKHLVGRQTAAGVLKPRIGKVFRDRTDLSLAPDLSEELQGRLAASDYLIVICSPAAAKSRWVNEEIQQFIRMRAPDRVLALIADGEPFASFAGRPEKECLPPALRFQLNPDGSLSDHAAEPLASDMRAKGDGPRMALLKILASILDLGLDELVRRDHQRRMRVQQLISATALVAVTIFAGLSYLAISARNVAEERRLAAEDLVNFMLTDLRQRLEPIGRLDALDLVGEKVLDFYSQQKTTVLNADALGRQASAMHLLGEIRDLAGDTDAAIALFSHAAQTTEELLAREPDNAQRVFDHAQSTFWVGYPDYQRGEYQRAQYWFDQYLRLSRRLVELEPKKSRSQTELFYALNTQAVLKYADQQYAESLALFEEAGGILQALPPNAENREALINNTAWIASVNFMRGDFDAAIAARLHQLNLIEQWREEEPDRANLTDYTMTAEHELTRLFQITGNHTRLQAIIHSGKETAEKLIRQDPQNLDYRLRAYQFYLTAALSGYGKSAGPESLLIDVRKLAAERPENLDAQILRWTAELGLHLKMSAPKGSLELLSAAQAFGRWASEKSAPGQQKKIQHLAMLADLILALDPALAEPERQQHVRNSKNVLGASANQLKYAVHCNESHLDPLLSTSLTDTDPLMSVVRRCFGLQNTR</sequence>
<evidence type="ECO:0000313" key="4">
    <source>
        <dbReference type="Proteomes" id="UP000664293"/>
    </source>
</evidence>
<dbReference type="Proteomes" id="UP000664293">
    <property type="component" value="Unassembled WGS sequence"/>
</dbReference>
<gene>
    <name evidence="3" type="ORF">JF535_04020</name>
</gene>
<evidence type="ECO:0000313" key="3">
    <source>
        <dbReference type="EMBL" id="MBN8430015.1"/>
    </source>
</evidence>
<dbReference type="SUPFAM" id="SSF48452">
    <property type="entry name" value="TPR-like"/>
    <property type="match status" value="1"/>
</dbReference>
<feature type="domain" description="TIR" evidence="2">
    <location>
        <begin position="13"/>
        <end position="120"/>
    </location>
</feature>
<keyword evidence="1" id="KW-0472">Membrane</keyword>
<dbReference type="EMBL" id="JAEKJR010000001">
    <property type="protein sequence ID" value="MBN8430015.1"/>
    <property type="molecule type" value="Genomic_DNA"/>
</dbReference>
<keyword evidence="1" id="KW-0812">Transmembrane</keyword>
<comment type="caution">
    <text evidence="3">The sequence shown here is derived from an EMBL/GenBank/DDBJ whole genome shotgun (WGS) entry which is preliminary data.</text>
</comment>
<name>A0ABS3E3Z8_9GAMM</name>
<dbReference type="InterPro" id="IPR035897">
    <property type="entry name" value="Toll_tir_struct_dom_sf"/>
</dbReference>
<keyword evidence="1" id="KW-1133">Transmembrane helix</keyword>
<keyword evidence="3" id="KW-0675">Receptor</keyword>
<reference evidence="3 4" key="1">
    <citation type="submission" date="2020-12" db="EMBL/GenBank/DDBJ databases">
        <title>Oil enriched cultivation method for isolating marine PHA-producing bacteria.</title>
        <authorList>
            <person name="Zheng W."/>
            <person name="Yu S."/>
            <person name="Huang Y."/>
        </authorList>
    </citation>
    <scope>NUCLEOTIDE SEQUENCE [LARGE SCALE GENOMIC DNA]</scope>
    <source>
        <strain evidence="3 4">SN0-2</strain>
    </source>
</reference>